<organism evidence="4 5">
    <name type="scientific">Paucilactobacillus nenjiangensis</name>
    <dbReference type="NCBI Taxonomy" id="1296540"/>
    <lineage>
        <taxon>Bacteria</taxon>
        <taxon>Bacillati</taxon>
        <taxon>Bacillota</taxon>
        <taxon>Bacilli</taxon>
        <taxon>Lactobacillales</taxon>
        <taxon>Lactobacillaceae</taxon>
        <taxon>Paucilactobacillus</taxon>
    </lineage>
</organism>
<sequence length="59" mass="7040">MADLRTEKTLTLIDETIFTLLHELSFERLTVAQICTTAKIGRSTFYQHYLDKYDWLEQK</sequence>
<evidence type="ECO:0000313" key="5">
    <source>
        <dbReference type="Proteomes" id="UP000325295"/>
    </source>
</evidence>
<dbReference type="OrthoDB" id="9810250at2"/>
<keyword evidence="1 2" id="KW-0238">DNA-binding</keyword>
<dbReference type="KEGG" id="lnn:F0161_01165"/>
<evidence type="ECO:0000313" key="4">
    <source>
        <dbReference type="EMBL" id="QER66614.1"/>
    </source>
</evidence>
<feature type="domain" description="HTH tetR-type" evidence="3">
    <location>
        <begin position="7"/>
        <end position="59"/>
    </location>
</feature>
<accession>A0A5P1X149</accession>
<dbReference type="AlphaFoldDB" id="A0A5P1X149"/>
<dbReference type="Gene3D" id="1.10.357.10">
    <property type="entry name" value="Tetracycline Repressor, domain 2"/>
    <property type="match status" value="1"/>
</dbReference>
<dbReference type="SUPFAM" id="SSF46689">
    <property type="entry name" value="Homeodomain-like"/>
    <property type="match status" value="1"/>
</dbReference>
<dbReference type="EMBL" id="CP043939">
    <property type="protein sequence ID" value="QER66614.1"/>
    <property type="molecule type" value="Genomic_DNA"/>
</dbReference>
<proteinExistence type="predicted"/>
<evidence type="ECO:0000256" key="1">
    <source>
        <dbReference type="ARBA" id="ARBA00023125"/>
    </source>
</evidence>
<dbReference type="PROSITE" id="PS50977">
    <property type="entry name" value="HTH_TETR_2"/>
    <property type="match status" value="1"/>
</dbReference>
<dbReference type="Proteomes" id="UP000325295">
    <property type="component" value="Chromosome"/>
</dbReference>
<gene>
    <name evidence="4" type="ORF">F0161_01165</name>
</gene>
<dbReference type="GO" id="GO:0003677">
    <property type="term" value="F:DNA binding"/>
    <property type="evidence" value="ECO:0007669"/>
    <property type="project" value="UniProtKB-UniRule"/>
</dbReference>
<feature type="DNA-binding region" description="H-T-H motif" evidence="2">
    <location>
        <begin position="30"/>
        <end position="49"/>
    </location>
</feature>
<evidence type="ECO:0000256" key="2">
    <source>
        <dbReference type="PROSITE-ProRule" id="PRU00335"/>
    </source>
</evidence>
<evidence type="ECO:0000259" key="3">
    <source>
        <dbReference type="PROSITE" id="PS50977"/>
    </source>
</evidence>
<keyword evidence="5" id="KW-1185">Reference proteome</keyword>
<reference evidence="4 5" key="1">
    <citation type="submission" date="2019-09" db="EMBL/GenBank/DDBJ databases">
        <title>Complete Genome Sequence of Lactobacillus nenjiangensis SH-Y15, isolated from sauerkraut.</title>
        <authorList>
            <person name="Yang H."/>
        </authorList>
    </citation>
    <scope>NUCLEOTIDE SEQUENCE [LARGE SCALE GENOMIC DNA]</scope>
    <source>
        <strain evidence="4 5">SH-Y15</strain>
    </source>
</reference>
<name>A0A5P1X149_9LACO</name>
<dbReference type="InterPro" id="IPR001647">
    <property type="entry name" value="HTH_TetR"/>
</dbReference>
<protein>
    <submittedName>
        <fullName evidence="4">TetR family transcriptional regulator</fullName>
    </submittedName>
</protein>
<dbReference type="InterPro" id="IPR009057">
    <property type="entry name" value="Homeodomain-like_sf"/>
</dbReference>
<dbReference type="RefSeq" id="WP_150203277.1">
    <property type="nucleotide sequence ID" value="NZ_CP043939.1"/>
</dbReference>